<keyword evidence="3" id="KW-0238">DNA-binding</keyword>
<dbReference type="PROSITE" id="PS50863">
    <property type="entry name" value="B3"/>
    <property type="match status" value="4"/>
</dbReference>
<evidence type="ECO:0000313" key="8">
    <source>
        <dbReference type="Proteomes" id="UP000593568"/>
    </source>
</evidence>
<keyword evidence="2" id="KW-0805">Transcription regulation</keyword>
<dbReference type="Gene3D" id="2.40.330.10">
    <property type="entry name" value="DNA-binding pseudobarrel domain"/>
    <property type="match status" value="4"/>
</dbReference>
<evidence type="ECO:0000256" key="5">
    <source>
        <dbReference type="ARBA" id="ARBA00023242"/>
    </source>
</evidence>
<proteinExistence type="predicted"/>
<feature type="domain" description="TF-B3" evidence="6">
    <location>
        <begin position="492"/>
        <end position="589"/>
    </location>
</feature>
<dbReference type="PANTHER" id="PTHR31391:SF155">
    <property type="entry name" value="B3 DOMAIN-CONTAINING PROTEIN OS11G0197600"/>
    <property type="match status" value="1"/>
</dbReference>
<dbReference type="PANTHER" id="PTHR31391">
    <property type="entry name" value="B3 DOMAIN-CONTAINING PROTEIN OS11G0197600-RELATED"/>
    <property type="match status" value="1"/>
</dbReference>
<sequence>MACRHFFKVVLEDTIRSGKLEIPRKFVRDYGNHLSNPVFIKVPNGEIWELEFTKSGGKMWLQDGWQNFAEHYSVESGHFLVFRYEGHCHFHVIIFDRTATEIEYPDVNDNEETQKQEVKIKQESEDDEPISIMNEISHGLRQKPGLQCPRPHKTMKSEPMLSGFSAGTGRGEMESTTASKVTSDEKFMVLQRVASAFQSTNPFFLVLMQPTYVSHNPKHSCILGIPREFSRLFLKQNGNVVLCDSNGKSWAAKYATSLGSNQRPYVRLCNGWGAFVRDKNLQVGDVCAFELINCRQISFKVSIFEGKKSGFHGSPPSTDGYFSAKRERVTSYTQPLKARETALEKALAFTSENPFLVVVLRPSYIRTHALCISNHFARKHFESALTSVDVNLCLSNGKSWPAKYHQRSIGNPNGKICHGWKAFVNDNNLQPGDVCVLEMTNHDTKISFKVIIFKAIADANSHPLEGVLKLIDSTSGAKSLKAATEMTSTPPFFRSVVLPLHLKEKRAGIPFGFVEQYLKPDMETVILKVEDRSWPVKIASNPQNRQARFTNGWIEFARENFLREGDICVYELDAVNHGLKMDFMVSKAQRYVNSPEGNDTQTMINGNGVVSSQLQIAGSSPEGLDKQVVLRRIRYHKCKSKVQSVLQALVGSSGQAQEKWMEMGDAFTCP</sequence>
<organism evidence="7 8">
    <name type="scientific">Gossypium trilobum</name>
    <dbReference type="NCBI Taxonomy" id="34281"/>
    <lineage>
        <taxon>Eukaryota</taxon>
        <taxon>Viridiplantae</taxon>
        <taxon>Streptophyta</taxon>
        <taxon>Embryophyta</taxon>
        <taxon>Tracheophyta</taxon>
        <taxon>Spermatophyta</taxon>
        <taxon>Magnoliopsida</taxon>
        <taxon>eudicotyledons</taxon>
        <taxon>Gunneridae</taxon>
        <taxon>Pentapetalae</taxon>
        <taxon>rosids</taxon>
        <taxon>malvids</taxon>
        <taxon>Malvales</taxon>
        <taxon>Malvaceae</taxon>
        <taxon>Malvoideae</taxon>
        <taxon>Gossypium</taxon>
    </lineage>
</organism>
<accession>A0A7J9FRM1</accession>
<comment type="caution">
    <text evidence="7">The sequence shown here is derived from an EMBL/GenBank/DDBJ whole genome shotgun (WGS) entry which is preliminary data.</text>
</comment>
<dbReference type="SUPFAM" id="SSF101936">
    <property type="entry name" value="DNA-binding pseudobarrel domain"/>
    <property type="match status" value="4"/>
</dbReference>
<evidence type="ECO:0000256" key="1">
    <source>
        <dbReference type="ARBA" id="ARBA00004123"/>
    </source>
</evidence>
<dbReference type="GO" id="GO:0003677">
    <property type="term" value="F:DNA binding"/>
    <property type="evidence" value="ECO:0007669"/>
    <property type="project" value="UniProtKB-KW"/>
</dbReference>
<dbReference type="GO" id="GO:0005634">
    <property type="term" value="C:nucleus"/>
    <property type="evidence" value="ECO:0007669"/>
    <property type="project" value="UniProtKB-SubCell"/>
</dbReference>
<feature type="domain" description="TF-B3" evidence="6">
    <location>
        <begin position="355"/>
        <end position="456"/>
    </location>
</feature>
<protein>
    <recommendedName>
        <fullName evidence="6">TF-B3 domain-containing protein</fullName>
    </recommendedName>
</protein>
<keyword evidence="4" id="KW-0804">Transcription</keyword>
<reference evidence="7 8" key="1">
    <citation type="journal article" date="2019" name="Genome Biol. Evol.">
        <title>Insights into the evolution of the New World diploid cottons (Gossypium, subgenus Houzingenia) based on genome sequencing.</title>
        <authorList>
            <person name="Grover C.E."/>
            <person name="Arick M.A. 2nd"/>
            <person name="Thrash A."/>
            <person name="Conover J.L."/>
            <person name="Sanders W.S."/>
            <person name="Peterson D.G."/>
            <person name="Frelichowski J.E."/>
            <person name="Scheffler J.A."/>
            <person name="Scheffler B.E."/>
            <person name="Wendel J.F."/>
        </authorList>
    </citation>
    <scope>NUCLEOTIDE SEQUENCE [LARGE SCALE GENOMIC DNA]</scope>
    <source>
        <strain evidence="7">8</strain>
        <tissue evidence="7">Leaf</tissue>
    </source>
</reference>
<evidence type="ECO:0000313" key="7">
    <source>
        <dbReference type="EMBL" id="MBA0787940.1"/>
    </source>
</evidence>
<feature type="domain" description="TF-B3" evidence="6">
    <location>
        <begin position="208"/>
        <end position="307"/>
    </location>
</feature>
<comment type="subcellular location">
    <subcellularLocation>
        <location evidence="1">Nucleus</location>
    </subcellularLocation>
</comment>
<evidence type="ECO:0000256" key="2">
    <source>
        <dbReference type="ARBA" id="ARBA00023015"/>
    </source>
</evidence>
<gene>
    <name evidence="7" type="ORF">Gotri_026266</name>
</gene>
<feature type="domain" description="TF-B3" evidence="6">
    <location>
        <begin position="5"/>
        <end position="98"/>
    </location>
</feature>
<dbReference type="EMBL" id="JABEZW010226800">
    <property type="protein sequence ID" value="MBA0787940.1"/>
    <property type="molecule type" value="Genomic_DNA"/>
</dbReference>
<dbReference type="Proteomes" id="UP000593568">
    <property type="component" value="Unassembled WGS sequence"/>
</dbReference>
<dbReference type="AlphaFoldDB" id="A0A7J9FRM1"/>
<dbReference type="Pfam" id="PF02362">
    <property type="entry name" value="B3"/>
    <property type="match status" value="4"/>
</dbReference>
<evidence type="ECO:0000259" key="6">
    <source>
        <dbReference type="PROSITE" id="PS50863"/>
    </source>
</evidence>
<dbReference type="InterPro" id="IPR015300">
    <property type="entry name" value="DNA-bd_pseudobarrel_sf"/>
</dbReference>
<evidence type="ECO:0000256" key="3">
    <source>
        <dbReference type="ARBA" id="ARBA00023125"/>
    </source>
</evidence>
<evidence type="ECO:0000256" key="4">
    <source>
        <dbReference type="ARBA" id="ARBA00023163"/>
    </source>
</evidence>
<name>A0A7J9FRM1_9ROSI</name>
<dbReference type="InterPro" id="IPR003340">
    <property type="entry name" value="B3_DNA-bd"/>
</dbReference>
<keyword evidence="8" id="KW-1185">Reference proteome</keyword>
<dbReference type="InterPro" id="IPR044837">
    <property type="entry name" value="REM16-like"/>
</dbReference>
<dbReference type="CDD" id="cd10017">
    <property type="entry name" value="B3_DNA"/>
    <property type="match status" value="4"/>
</dbReference>
<dbReference type="SMART" id="SM01019">
    <property type="entry name" value="B3"/>
    <property type="match status" value="4"/>
</dbReference>
<keyword evidence="5" id="KW-0539">Nucleus</keyword>